<reference evidence="1 2" key="1">
    <citation type="submission" date="2016-10" db="EMBL/GenBank/DDBJ databases">
        <authorList>
            <person name="de Groot N.N."/>
        </authorList>
    </citation>
    <scope>NUCLEOTIDE SEQUENCE [LARGE SCALE GENOMIC DNA]</scope>
    <source>
        <strain evidence="2">P4B,CCM 7963,CECT 7998,DSM 25260,IBRC-M 10614,KCTC 13821</strain>
    </source>
</reference>
<dbReference type="EMBL" id="FNDU01000009">
    <property type="protein sequence ID" value="SDI59406.1"/>
    <property type="molecule type" value="Genomic_DNA"/>
</dbReference>
<organism evidence="1 2">
    <name type="scientific">Alteribacillus bidgolensis</name>
    <dbReference type="NCBI Taxonomy" id="930129"/>
    <lineage>
        <taxon>Bacteria</taxon>
        <taxon>Bacillati</taxon>
        <taxon>Bacillota</taxon>
        <taxon>Bacilli</taxon>
        <taxon>Bacillales</taxon>
        <taxon>Bacillaceae</taxon>
        <taxon>Alteribacillus</taxon>
    </lineage>
</organism>
<evidence type="ECO:0000313" key="2">
    <source>
        <dbReference type="Proteomes" id="UP000199017"/>
    </source>
</evidence>
<sequence length="46" mass="5170">MVPPLSYTSIKFNTAKEIPTPTGRTFTRRVPKMPRPEALATLVKKV</sequence>
<dbReference type="AlphaFoldDB" id="A0A1G8LUS0"/>
<name>A0A1G8LUS0_9BACI</name>
<keyword evidence="2" id="KW-1185">Reference proteome</keyword>
<evidence type="ECO:0000313" key="1">
    <source>
        <dbReference type="EMBL" id="SDI59406.1"/>
    </source>
</evidence>
<proteinExistence type="predicted"/>
<dbReference type="STRING" id="930129.SAMN05216352_10990"/>
<protein>
    <submittedName>
        <fullName evidence="1">Uncharacterized protein</fullName>
    </submittedName>
</protein>
<accession>A0A1G8LUS0</accession>
<gene>
    <name evidence="1" type="ORF">SAMN05216352_10990</name>
</gene>
<dbReference type="Proteomes" id="UP000199017">
    <property type="component" value="Unassembled WGS sequence"/>
</dbReference>